<feature type="region of interest" description="Disordered" evidence="1">
    <location>
        <begin position="324"/>
        <end position="356"/>
    </location>
</feature>
<evidence type="ECO:0000259" key="2">
    <source>
        <dbReference type="Pfam" id="PF16178"/>
    </source>
</evidence>
<name>A0AA35R2Z2_GEOBA</name>
<dbReference type="EMBL" id="CASHTH010000466">
    <property type="protein sequence ID" value="CAI8002182.1"/>
    <property type="molecule type" value="Genomic_DNA"/>
</dbReference>
<proteinExistence type="predicted"/>
<gene>
    <name evidence="3" type="ORF">GBAR_LOCUS3345</name>
</gene>
<protein>
    <recommendedName>
        <fullName evidence="2">Anoctamin dimerisation domain-containing protein</fullName>
    </recommendedName>
</protein>
<evidence type="ECO:0000313" key="3">
    <source>
        <dbReference type="EMBL" id="CAI8002182.1"/>
    </source>
</evidence>
<sequence>MNVCREQPVGGGGEEAGRERENPHLSTLSSSAATPAGDRKERDGREVGERGEVRGGHWNGGCHSISTLLSSWRGEDSGELREHGCYLGPATGSQSKYCADQTAANYSTDKTIFSGLLHSPTHHPPFHPHPIKRKVPDSFVYFRNFLGVVPKRFRSLRSLSAYSRTLGVVISAQLARFTPHVVSQAARSYIASWIAICKVCEFCLREKSMAQPAYPSLEPEGGKIGFEGLAPEGDQRTAAGSFSVQFTPSAGDKQQLNDETQPSYKTFEAGGEPPTQASSEEINLLEKGTTQSEAEKKHKEQTVRFDDDIRRIDFILTYTDDISDPKKKKKKKGGDVEDEEDGAGPVQDDDSEQKKEKRRAKRQKFLDSCVELGLQYEIQDCKVRIYNTMHVLYTTVSVIHNSDSNGN</sequence>
<dbReference type="Proteomes" id="UP001174909">
    <property type="component" value="Unassembled WGS sequence"/>
</dbReference>
<dbReference type="InterPro" id="IPR032394">
    <property type="entry name" value="Anoct_dimer"/>
</dbReference>
<feature type="compositionally biased region" description="Basic and acidic residues" evidence="1">
    <location>
        <begin position="37"/>
        <end position="55"/>
    </location>
</feature>
<dbReference type="Pfam" id="PF16178">
    <property type="entry name" value="Anoct_dimer"/>
    <property type="match status" value="1"/>
</dbReference>
<accession>A0AA35R2Z2</accession>
<keyword evidence="4" id="KW-1185">Reference proteome</keyword>
<feature type="domain" description="Anoctamin dimerisation" evidence="2">
    <location>
        <begin position="305"/>
        <end position="384"/>
    </location>
</feature>
<organism evidence="3 4">
    <name type="scientific">Geodia barretti</name>
    <name type="common">Barrett's horny sponge</name>
    <dbReference type="NCBI Taxonomy" id="519541"/>
    <lineage>
        <taxon>Eukaryota</taxon>
        <taxon>Metazoa</taxon>
        <taxon>Porifera</taxon>
        <taxon>Demospongiae</taxon>
        <taxon>Heteroscleromorpha</taxon>
        <taxon>Tetractinellida</taxon>
        <taxon>Astrophorina</taxon>
        <taxon>Geodiidae</taxon>
        <taxon>Geodia</taxon>
    </lineage>
</organism>
<reference evidence="3" key="1">
    <citation type="submission" date="2023-03" db="EMBL/GenBank/DDBJ databases">
        <authorList>
            <person name="Steffen K."/>
            <person name="Cardenas P."/>
        </authorList>
    </citation>
    <scope>NUCLEOTIDE SEQUENCE</scope>
</reference>
<evidence type="ECO:0000313" key="4">
    <source>
        <dbReference type="Proteomes" id="UP001174909"/>
    </source>
</evidence>
<feature type="compositionally biased region" description="Low complexity" evidence="1">
    <location>
        <begin position="25"/>
        <end position="34"/>
    </location>
</feature>
<feature type="compositionally biased region" description="Acidic residues" evidence="1">
    <location>
        <begin position="336"/>
        <end position="351"/>
    </location>
</feature>
<dbReference type="AlphaFoldDB" id="A0AA35R2Z2"/>
<evidence type="ECO:0000256" key="1">
    <source>
        <dbReference type="SAM" id="MobiDB-lite"/>
    </source>
</evidence>
<dbReference type="GO" id="GO:0046983">
    <property type="term" value="F:protein dimerization activity"/>
    <property type="evidence" value="ECO:0007669"/>
    <property type="project" value="InterPro"/>
</dbReference>
<comment type="caution">
    <text evidence="3">The sequence shown here is derived from an EMBL/GenBank/DDBJ whole genome shotgun (WGS) entry which is preliminary data.</text>
</comment>
<feature type="region of interest" description="Disordered" evidence="1">
    <location>
        <begin position="1"/>
        <end position="58"/>
    </location>
</feature>